<evidence type="ECO:0000259" key="15">
    <source>
        <dbReference type="PROSITE" id="PS51358"/>
    </source>
</evidence>
<evidence type="ECO:0000256" key="1">
    <source>
        <dbReference type="ARBA" id="ARBA00004408"/>
    </source>
</evidence>
<evidence type="ECO:0000256" key="4">
    <source>
        <dbReference type="ARBA" id="ARBA00022664"/>
    </source>
</evidence>
<dbReference type="SUPFAM" id="SSF89124">
    <property type="entry name" value="Nop domain"/>
    <property type="match status" value="1"/>
</dbReference>
<dbReference type="InterPro" id="IPR042239">
    <property type="entry name" value="Nop_C"/>
</dbReference>
<dbReference type="InterPro" id="IPR002687">
    <property type="entry name" value="Nop_dom"/>
</dbReference>
<dbReference type="PROSITE" id="PS51358">
    <property type="entry name" value="NOP"/>
    <property type="match status" value="1"/>
</dbReference>
<evidence type="ECO:0000256" key="8">
    <source>
        <dbReference type="ARBA" id="ARBA00023242"/>
    </source>
</evidence>
<comment type="caution">
    <text evidence="16">The sequence shown here is derived from an EMBL/GenBank/DDBJ whole genome shotgun (WGS) entry which is preliminary data.</text>
</comment>
<gene>
    <name evidence="16" type="ORF">J0S82_007407</name>
</gene>
<dbReference type="PANTHER" id="PTHR13904:SF0">
    <property type="entry name" value="U4_U6 SMALL NUCLEAR RIBONUCLEOPROTEIN PRP31"/>
    <property type="match status" value="1"/>
</dbReference>
<dbReference type="FunFam" id="1.10.246.90:FF:000002">
    <property type="entry name" value="U4/U6 small nuclear ribonucleoprotein Prp31"/>
    <property type="match status" value="1"/>
</dbReference>
<comment type="function">
    <text evidence="11">Involved in pre-mRNA splicing as component of the spliceosome. Required for the assembly of the U4/U5/U6 tri-snRNP complex, one of the building blocks of the spliceosome.</text>
</comment>
<evidence type="ECO:0000256" key="2">
    <source>
        <dbReference type="ARBA" id="ARBA00005572"/>
    </source>
</evidence>
<feature type="region of interest" description="Disordered" evidence="14">
    <location>
        <begin position="1"/>
        <end position="43"/>
    </location>
</feature>
<dbReference type="GO" id="GO:0003723">
    <property type="term" value="F:RNA binding"/>
    <property type="evidence" value="ECO:0007669"/>
    <property type="project" value="UniProtKB-KW"/>
</dbReference>
<keyword evidence="9 16" id="KW-0687">Ribonucleoprotein</keyword>
<evidence type="ECO:0000256" key="13">
    <source>
        <dbReference type="ARBA" id="ARBA00078246"/>
    </source>
</evidence>
<dbReference type="Proteomes" id="UP000700334">
    <property type="component" value="Unassembled WGS sequence"/>
</dbReference>
<dbReference type="Gene3D" id="1.10.287.4070">
    <property type="match status" value="1"/>
</dbReference>
<reference evidence="16" key="1">
    <citation type="journal article" date="2021" name="Evol. Appl.">
        <title>The genome of the Pyrenean desman and the effects of bottlenecks and inbreeding on the genomic landscape of an endangered species.</title>
        <authorList>
            <person name="Escoda L."/>
            <person name="Castresana J."/>
        </authorList>
    </citation>
    <scope>NUCLEOTIDE SEQUENCE</scope>
    <source>
        <strain evidence="16">IBE-C5619</strain>
    </source>
</reference>
<dbReference type="GO" id="GO:0046540">
    <property type="term" value="C:U4/U6 x U5 tri-snRNP complex"/>
    <property type="evidence" value="ECO:0007669"/>
    <property type="project" value="InterPro"/>
</dbReference>
<feature type="region of interest" description="Disordered" evidence="14">
    <location>
        <begin position="334"/>
        <end position="358"/>
    </location>
</feature>
<feature type="region of interest" description="Disordered" evidence="14">
    <location>
        <begin position="380"/>
        <end position="409"/>
    </location>
</feature>
<evidence type="ECO:0000256" key="5">
    <source>
        <dbReference type="ARBA" id="ARBA00022728"/>
    </source>
</evidence>
<feature type="compositionally biased region" description="Acidic residues" evidence="14">
    <location>
        <begin position="7"/>
        <end position="40"/>
    </location>
</feature>
<evidence type="ECO:0000256" key="3">
    <source>
        <dbReference type="ARBA" id="ARBA00013538"/>
    </source>
</evidence>
<dbReference type="GO" id="GO:0015030">
    <property type="term" value="C:Cajal body"/>
    <property type="evidence" value="ECO:0007669"/>
    <property type="project" value="UniProtKB-SubCell"/>
</dbReference>
<sequence length="530" mass="58350">MSLADELLADLEEAAEEEEGGSYGEEEEEPAIEDVQEETQLDLSGDSVKSIAKLWDSKMFAEIMMKIEDYISKQAKASEVMGPVEAAPEYRVIVDANNLTVEIENELNIIHKFIRDKYSKRFPELESLVPNALDYIRTVKELGNSLDKCKNNENLQQILTNATIMVVSVTASTTQGQQLSEEELERLEEACDMALELNASKHRIYEYVESRMSFIAPNLSIIIGASTAAKIMGVAGGLTNLSKMPACNIMLLGAQRKTLSGFSSTSVLPHTGYIYHSDIVQSLPPDLRRKAARLVAAKCTLAARVDSFHESAEGKVGYELKDEIERKFDKWQEPPPVKQVKPLPAPLDGQRKKRGGRRYRKMKERLGLTEIRKQANRMSFGEVSAPPCPELGESASSSSASCPSSSSHGPVHMIEEDAYQEDLGFSLGHLGKSGSGRVRQTQVNEATKARISKTLQRTLQKQSVVYGGKSTIRDRSSGTASSVAFTPLQGLEIVNPQAAEKKVAEANQKYFSSMAEFLKVKGEKSGIMST</sequence>
<evidence type="ECO:0000256" key="14">
    <source>
        <dbReference type="SAM" id="MobiDB-lite"/>
    </source>
</evidence>
<dbReference type="PANTHER" id="PTHR13904">
    <property type="entry name" value="PRE-MRNA SPLICING FACTOR PRP31"/>
    <property type="match status" value="1"/>
</dbReference>
<evidence type="ECO:0000256" key="10">
    <source>
        <dbReference type="ARBA" id="ARBA00030766"/>
    </source>
</evidence>
<dbReference type="Pfam" id="PF09785">
    <property type="entry name" value="Prp31_C"/>
    <property type="match status" value="2"/>
</dbReference>
<evidence type="ECO:0000256" key="7">
    <source>
        <dbReference type="ARBA" id="ARBA00023187"/>
    </source>
</evidence>
<dbReference type="OrthoDB" id="4771285at2759"/>
<keyword evidence="17" id="KW-1185">Reference proteome</keyword>
<dbReference type="Gene3D" id="1.10.246.90">
    <property type="entry name" value="Nop domain"/>
    <property type="match status" value="1"/>
</dbReference>
<keyword evidence="5" id="KW-0747">Spliceosome</keyword>
<evidence type="ECO:0000256" key="6">
    <source>
        <dbReference type="ARBA" id="ARBA00022884"/>
    </source>
</evidence>
<name>A0A8J6DTY5_GALPY</name>
<keyword evidence="8" id="KW-0539">Nucleus</keyword>
<dbReference type="InterPro" id="IPR019175">
    <property type="entry name" value="Prp31_C"/>
</dbReference>
<evidence type="ECO:0000313" key="17">
    <source>
        <dbReference type="Proteomes" id="UP000700334"/>
    </source>
</evidence>
<dbReference type="Pfam" id="PF01798">
    <property type="entry name" value="Nop"/>
    <property type="match status" value="1"/>
</dbReference>
<dbReference type="InterPro" id="IPR012976">
    <property type="entry name" value="NOSIC"/>
</dbReference>
<evidence type="ECO:0000256" key="9">
    <source>
        <dbReference type="ARBA" id="ARBA00023274"/>
    </source>
</evidence>
<dbReference type="EMBL" id="JAGFMF010011562">
    <property type="protein sequence ID" value="KAG8520539.1"/>
    <property type="molecule type" value="Genomic_DNA"/>
</dbReference>
<comment type="subunit">
    <text evidence="12">Identified in the spliceosome B complex. Component of the U4/U6-U5 tri-snRNP complex composed of the U4, U6 and U5 snRNAs and at least PRPF3, PRPF4, PRPF6, PRPF8, PRPF31, SNRNP200, TXNL4A, SNRNP40, DDX23, CD2BP2, PPIH, SNU13, EFTUD2, SART1 and USP39. Interacts with a complex formed by SNU13 and U4 snRNA, but not with SNU13 or U4 snRNA alone. The complex formed by SNU13 and PRPF31 also binds U4atac snRNA, a characteristic component of specific, less abundant spliceosomal complexes. Interacts with PRPF6/U5 snRNP-associated 102 kDa protein. Component of some MLL1/MLL complex, at least composed of the core components KMT2A/MLL1, ASH2L, HCFC1/HCF1, WDR5 and RBBP5, as well as the facultative components BACC1, CHD8, E2F6, HSP70, INO80C, KANSL1, LAS1L, MAX, MCRS1, MGA, KAT8/MOF, PELP1, PHF20, PRP31, RING2, RUVB1/TIP49A, RUVB2/TIP49B, SENP3, TAF1, TAF4, TAF6, TAF7, TAF9 and TEX10. Interacts (via its NLS) with CTNNBL1. Interacts with USH1G.</text>
</comment>
<dbReference type="GO" id="GO:0071011">
    <property type="term" value="C:precatalytic spliceosome"/>
    <property type="evidence" value="ECO:0007669"/>
    <property type="project" value="TreeGrafter"/>
</dbReference>
<comment type="similarity">
    <text evidence="2">Belongs to the PRP31 family.</text>
</comment>
<dbReference type="FunFam" id="1.10.287.4070:FF:000003">
    <property type="entry name" value="U4/U6 small nuclear ribonucleoprotein PRP31"/>
    <property type="match status" value="1"/>
</dbReference>
<comment type="subcellular location">
    <subcellularLocation>
        <location evidence="1">Nucleus</location>
        <location evidence="1">Cajal body</location>
    </subcellularLocation>
</comment>
<feature type="compositionally biased region" description="Low complexity" evidence="14">
    <location>
        <begin position="394"/>
        <end position="407"/>
    </location>
</feature>
<keyword evidence="7" id="KW-0508">mRNA splicing</keyword>
<accession>A0A8J6DTY5</accession>
<dbReference type="SMART" id="SM00931">
    <property type="entry name" value="NOSIC"/>
    <property type="match status" value="1"/>
</dbReference>
<proteinExistence type="inferred from homology"/>
<organism evidence="16 17">
    <name type="scientific">Galemys pyrenaicus</name>
    <name type="common">Iberian desman</name>
    <name type="synonym">Pyrenean desman</name>
    <dbReference type="NCBI Taxonomy" id="202257"/>
    <lineage>
        <taxon>Eukaryota</taxon>
        <taxon>Metazoa</taxon>
        <taxon>Chordata</taxon>
        <taxon>Craniata</taxon>
        <taxon>Vertebrata</taxon>
        <taxon>Euteleostomi</taxon>
        <taxon>Mammalia</taxon>
        <taxon>Eutheria</taxon>
        <taxon>Laurasiatheria</taxon>
        <taxon>Eulipotyphla</taxon>
        <taxon>Talpidae</taxon>
        <taxon>Galemys</taxon>
    </lineage>
</organism>
<evidence type="ECO:0000313" key="16">
    <source>
        <dbReference type="EMBL" id="KAG8520539.1"/>
    </source>
</evidence>
<evidence type="ECO:0000256" key="11">
    <source>
        <dbReference type="ARBA" id="ARBA00045397"/>
    </source>
</evidence>
<dbReference type="InterPro" id="IPR036070">
    <property type="entry name" value="Nop_dom_sf"/>
</dbReference>
<evidence type="ECO:0000256" key="12">
    <source>
        <dbReference type="ARBA" id="ARBA00064938"/>
    </source>
</evidence>
<dbReference type="GO" id="GO:0000244">
    <property type="term" value="P:spliceosomal tri-snRNP complex assembly"/>
    <property type="evidence" value="ECO:0007669"/>
    <property type="project" value="InterPro"/>
</dbReference>
<feature type="domain" description="Nop" evidence="15">
    <location>
        <begin position="215"/>
        <end position="333"/>
    </location>
</feature>
<keyword evidence="4" id="KW-0507">mRNA processing</keyword>
<dbReference type="AlphaFoldDB" id="A0A8J6DTY5"/>
<dbReference type="GO" id="GO:0005687">
    <property type="term" value="C:U4 snRNP"/>
    <property type="evidence" value="ECO:0007669"/>
    <property type="project" value="TreeGrafter"/>
</dbReference>
<dbReference type="InterPro" id="IPR027105">
    <property type="entry name" value="Prp31"/>
</dbReference>
<keyword evidence="6" id="KW-0694">RNA-binding</keyword>
<protein>
    <recommendedName>
        <fullName evidence="3">U4/U6 small nuclear ribonucleoprotein Prp31</fullName>
    </recommendedName>
    <alternativeName>
        <fullName evidence="10">Pre-mRNA-processing factor 31</fullName>
    </alternativeName>
    <alternativeName>
        <fullName evidence="13">U4/U6 snRNP 61 kDa protein</fullName>
    </alternativeName>
</protein>